<dbReference type="Pfam" id="PF06733">
    <property type="entry name" value="DEAD_2"/>
    <property type="match status" value="1"/>
</dbReference>
<dbReference type="Pfam" id="PF13307">
    <property type="entry name" value="Helicase_C_2"/>
    <property type="match status" value="1"/>
</dbReference>
<dbReference type="PANTHER" id="PTHR11472:SF1">
    <property type="entry name" value="GENERAL TRANSCRIPTION AND DNA REPAIR FACTOR IIH HELICASE SUBUNIT XPD"/>
    <property type="match status" value="1"/>
</dbReference>
<dbReference type="PROSITE" id="PS51193">
    <property type="entry name" value="HELICASE_ATP_BIND_2"/>
    <property type="match status" value="1"/>
</dbReference>
<dbReference type="GO" id="GO:0006289">
    <property type="term" value="P:nucleotide-excision repair"/>
    <property type="evidence" value="ECO:0007669"/>
    <property type="project" value="InterPro"/>
</dbReference>
<dbReference type="NCBIfam" id="TIGR00604">
    <property type="entry name" value="rad3"/>
    <property type="match status" value="1"/>
</dbReference>
<dbReference type="EC" id="5.6.2.3" evidence="17"/>
<dbReference type="InterPro" id="IPR002464">
    <property type="entry name" value="DNA/RNA_helicase_DEAH_CS"/>
</dbReference>
<dbReference type="GO" id="GO:0045951">
    <property type="term" value="P:positive regulation of mitotic recombination"/>
    <property type="evidence" value="ECO:0007669"/>
    <property type="project" value="TreeGrafter"/>
</dbReference>
<dbReference type="EMBL" id="LGAV01000003">
    <property type="protein sequence ID" value="KOS15034.1"/>
    <property type="molecule type" value="Genomic_DNA"/>
</dbReference>
<keyword evidence="6" id="KW-0547">Nucleotide-binding</keyword>
<dbReference type="InterPro" id="IPR014013">
    <property type="entry name" value="Helic_SF1/SF2_ATP-bd_DinG/Rad3"/>
</dbReference>
<evidence type="ECO:0000256" key="6">
    <source>
        <dbReference type="ARBA" id="ARBA00022741"/>
    </source>
</evidence>
<dbReference type="InterPro" id="IPR013020">
    <property type="entry name" value="Rad3/Chl1-like"/>
</dbReference>
<dbReference type="PANTHER" id="PTHR11472">
    <property type="entry name" value="DNA REPAIR DEAD HELICASE RAD3/XP-D SUBFAMILY MEMBER"/>
    <property type="match status" value="1"/>
</dbReference>
<evidence type="ECO:0000256" key="15">
    <source>
        <dbReference type="ARBA" id="ARBA00023235"/>
    </source>
</evidence>
<evidence type="ECO:0000256" key="12">
    <source>
        <dbReference type="ARBA" id="ARBA00023014"/>
    </source>
</evidence>
<keyword evidence="8" id="KW-0378">Hydrolase</keyword>
<evidence type="ECO:0000256" key="2">
    <source>
        <dbReference type="ARBA" id="ARBA00004123"/>
    </source>
</evidence>
<evidence type="ECO:0000256" key="7">
    <source>
        <dbReference type="ARBA" id="ARBA00022763"/>
    </source>
</evidence>
<evidence type="ECO:0000256" key="9">
    <source>
        <dbReference type="ARBA" id="ARBA00022806"/>
    </source>
</evidence>
<keyword evidence="4" id="KW-0004">4Fe-4S</keyword>
<dbReference type="GO" id="GO:0046872">
    <property type="term" value="F:metal ion binding"/>
    <property type="evidence" value="ECO:0007669"/>
    <property type="project" value="UniProtKB-KW"/>
</dbReference>
<dbReference type="GO" id="GO:0043139">
    <property type="term" value="F:5'-3' DNA helicase activity"/>
    <property type="evidence" value="ECO:0007669"/>
    <property type="project" value="UniProtKB-EC"/>
</dbReference>
<dbReference type="OrthoDB" id="272481at2759"/>
<proteinExistence type="inferred from homology"/>
<name>A0A0M8MVA6_9BASI</name>
<evidence type="ECO:0000259" key="19">
    <source>
        <dbReference type="PROSITE" id="PS51193"/>
    </source>
</evidence>
<keyword evidence="10" id="KW-0067">ATP-binding</keyword>
<keyword evidence="15" id="KW-0413">Isomerase</keyword>
<keyword evidence="12" id="KW-0411">Iron-sulfur</keyword>
<dbReference type="InterPro" id="IPR006555">
    <property type="entry name" value="ATP-dep_Helicase_C"/>
</dbReference>
<evidence type="ECO:0000256" key="1">
    <source>
        <dbReference type="ARBA" id="ARBA00001966"/>
    </source>
</evidence>
<dbReference type="VEuPathDB" id="FungiDB:Malapachy_0739"/>
<dbReference type="InterPro" id="IPR001945">
    <property type="entry name" value="RAD3/XPD"/>
</dbReference>
<evidence type="ECO:0000256" key="18">
    <source>
        <dbReference type="ARBA" id="ARBA00048954"/>
    </source>
</evidence>
<evidence type="ECO:0000256" key="8">
    <source>
        <dbReference type="ARBA" id="ARBA00022801"/>
    </source>
</evidence>
<keyword evidence="13" id="KW-0238">DNA-binding</keyword>
<dbReference type="InterPro" id="IPR006554">
    <property type="entry name" value="Helicase-like_DEXD_c2"/>
</dbReference>
<evidence type="ECO:0000256" key="14">
    <source>
        <dbReference type="ARBA" id="ARBA00023204"/>
    </source>
</evidence>
<organism evidence="20 21">
    <name type="scientific">Malassezia pachydermatis</name>
    <dbReference type="NCBI Taxonomy" id="77020"/>
    <lineage>
        <taxon>Eukaryota</taxon>
        <taxon>Fungi</taxon>
        <taxon>Dikarya</taxon>
        <taxon>Basidiomycota</taxon>
        <taxon>Ustilaginomycotina</taxon>
        <taxon>Malasseziomycetes</taxon>
        <taxon>Malasseziales</taxon>
        <taxon>Malasseziaceae</taxon>
        <taxon>Malassezia</taxon>
    </lineage>
</organism>
<feature type="domain" description="Helicase ATP-binding" evidence="19">
    <location>
        <begin position="7"/>
        <end position="313"/>
    </location>
</feature>
<dbReference type="STRING" id="77020.A0A0M8MVA6"/>
<dbReference type="GO" id="GO:0005524">
    <property type="term" value="F:ATP binding"/>
    <property type="evidence" value="ECO:0007669"/>
    <property type="project" value="UniProtKB-KW"/>
</dbReference>
<dbReference type="InterPro" id="IPR045028">
    <property type="entry name" value="DinG/Rad3-like"/>
</dbReference>
<dbReference type="GeneID" id="28727128"/>
<dbReference type="PROSITE" id="PS00690">
    <property type="entry name" value="DEAH_ATP_HELICASE"/>
    <property type="match status" value="1"/>
</dbReference>
<keyword evidence="21" id="KW-1185">Reference proteome</keyword>
<reference evidence="20 21" key="1">
    <citation type="submission" date="2015-07" db="EMBL/GenBank/DDBJ databases">
        <title>Draft Genome Sequence of Malassezia furfur CBS1878 and Malassezia pachydermatis CBS1879.</title>
        <authorList>
            <person name="Triana S."/>
            <person name="Ohm R."/>
            <person name="Gonzalez A."/>
            <person name="DeCock H."/>
            <person name="Restrepo S."/>
            <person name="Celis A."/>
        </authorList>
    </citation>
    <scope>NUCLEOTIDE SEQUENCE [LARGE SCALE GENOMIC DNA]</scope>
    <source>
        <strain evidence="20 21">CBS 1879</strain>
    </source>
</reference>
<evidence type="ECO:0000256" key="16">
    <source>
        <dbReference type="ARBA" id="ARBA00023242"/>
    </source>
</evidence>
<evidence type="ECO:0000256" key="17">
    <source>
        <dbReference type="ARBA" id="ARBA00044969"/>
    </source>
</evidence>
<dbReference type="InterPro" id="IPR010643">
    <property type="entry name" value="HBB"/>
</dbReference>
<dbReference type="Gene3D" id="3.40.50.300">
    <property type="entry name" value="P-loop containing nucleotide triphosphate hydrolases"/>
    <property type="match status" value="2"/>
</dbReference>
<keyword evidence="14" id="KW-0234">DNA repair</keyword>
<dbReference type="GO" id="GO:0051539">
    <property type="term" value="F:4 iron, 4 sulfur cluster binding"/>
    <property type="evidence" value="ECO:0007669"/>
    <property type="project" value="UniProtKB-KW"/>
</dbReference>
<evidence type="ECO:0000313" key="21">
    <source>
        <dbReference type="Proteomes" id="UP000037751"/>
    </source>
</evidence>
<dbReference type="FunFam" id="3.40.50.300:FF:000381">
    <property type="entry name" value="TFIIH basal transcription factor complex helicase subunit"/>
    <property type="match status" value="1"/>
</dbReference>
<dbReference type="Proteomes" id="UP000037751">
    <property type="component" value="Unassembled WGS sequence"/>
</dbReference>
<dbReference type="PRINTS" id="PR00852">
    <property type="entry name" value="XRODRMPGMNTD"/>
</dbReference>
<comment type="subcellular location">
    <subcellularLocation>
        <location evidence="2">Nucleus</location>
    </subcellularLocation>
</comment>
<evidence type="ECO:0000256" key="10">
    <source>
        <dbReference type="ARBA" id="ARBA00022840"/>
    </source>
</evidence>
<dbReference type="GO" id="GO:0006366">
    <property type="term" value="P:transcription by RNA polymerase II"/>
    <property type="evidence" value="ECO:0007669"/>
    <property type="project" value="TreeGrafter"/>
</dbReference>
<comment type="catalytic activity">
    <reaction evidence="18">
        <text>ATP + H2O = ADP + phosphate + H(+)</text>
        <dbReference type="Rhea" id="RHEA:13065"/>
        <dbReference type="ChEBI" id="CHEBI:15377"/>
        <dbReference type="ChEBI" id="CHEBI:15378"/>
        <dbReference type="ChEBI" id="CHEBI:30616"/>
        <dbReference type="ChEBI" id="CHEBI:43474"/>
        <dbReference type="ChEBI" id="CHEBI:456216"/>
        <dbReference type="EC" id="5.6.2.3"/>
    </reaction>
</comment>
<evidence type="ECO:0000256" key="5">
    <source>
        <dbReference type="ARBA" id="ARBA00022723"/>
    </source>
</evidence>
<dbReference type="Pfam" id="PF06777">
    <property type="entry name" value="HBB"/>
    <property type="match status" value="1"/>
</dbReference>
<dbReference type="AlphaFoldDB" id="A0A0M8MVA6"/>
<keyword evidence="7" id="KW-0227">DNA damage</keyword>
<dbReference type="GO" id="GO:0016818">
    <property type="term" value="F:hydrolase activity, acting on acid anhydrides, in phosphorus-containing anhydrides"/>
    <property type="evidence" value="ECO:0007669"/>
    <property type="project" value="InterPro"/>
</dbReference>
<dbReference type="GO" id="GO:0003684">
    <property type="term" value="F:damaged DNA binding"/>
    <property type="evidence" value="ECO:0007669"/>
    <property type="project" value="TreeGrafter"/>
</dbReference>
<sequence length="836" mass="95766">MKFYIDDLPVLFPYPKIYPEQYAYMVDLKRTLDVKGHCVLEMPSGTGKTVSLLSLIVSYQRFYPGSRKLVYCSRTVPEIEKALAELKRLMAYRAKYNTAAKDADGGEPMDVDVDQAEGQMEDILAVGLSSRKNMCVHPVISQERKGKVVDARCRDMTSSWACEKGRQNPGSVELCDFHEELGKLEPGHLIPPGVWTIEEVKEYARDKGICPYFAVRRMMPFCDIIIYSFHYLLDPKVAEQVSKELSKDAIVVFDEAHNIGTYTLSLIKDNVCIESLSIDLTRPILDNAYRCINQLAEKVDEVKKVDAAKLQDEYLRLVEGLQQQSDDREAETFMANPVLPDDLLQEAVPGNIRRAEHFVAFLRRFVEYLKTRMRVLHVVAETPASFLQHLKEITFIERKPLRFCAERLRMLVQTLELTRIDEYSALQTVAFFATLVSTYDKGFLLILEPFETDHATVPNPIFHFTCLDASLAIAPVFERFSSVIITSGTISPLDMYPKMLRFDTVVQESYTMTLTRQCFLPLVITRGSDQVAISSRFEVRNDPSVVRNYGNILIEFSRTIPDGIVAFFPSYLYMESIVAAWHDMGILDEVWKHKLIFIETPDAPETSIALENYRRACDNGRGAILLSVARGKVSEGIDFDHNYGRAVVMFGVPYQYTESRILKARLEFLRDNFRIKENDFLTFDAMRHAAQCVGRVLRGKSDYGLMVFADKRFARSDKRAKLPKWIAQYIEPVFSNLSTDMAIVESKRFMRSMGQPYPEGKNGISLWDVEDIERRQLKEREAFERLMQQESDEWVEKHKTELASGHDMDLQTMHTLADDFDQEFGTGMDLVAVDVP</sequence>
<dbReference type="SMART" id="SM00488">
    <property type="entry name" value="DEXDc2"/>
    <property type="match status" value="1"/>
</dbReference>
<dbReference type="GO" id="GO:0000112">
    <property type="term" value="C:nucleotide-excision repair factor 3 complex"/>
    <property type="evidence" value="ECO:0007669"/>
    <property type="project" value="UniProtKB-ARBA"/>
</dbReference>
<comment type="similarity">
    <text evidence="3">Belongs to the helicase family. RAD3/XPD subfamily.</text>
</comment>
<dbReference type="SUPFAM" id="SSF52540">
    <property type="entry name" value="P-loop containing nucleoside triphosphate hydrolases"/>
    <property type="match status" value="2"/>
</dbReference>
<keyword evidence="16" id="KW-0539">Nucleus</keyword>
<evidence type="ECO:0000256" key="4">
    <source>
        <dbReference type="ARBA" id="ARBA00022485"/>
    </source>
</evidence>
<dbReference type="FunFam" id="3.40.50.300:FF:000135">
    <property type="entry name" value="DNA repair helicase RAD3, putative"/>
    <property type="match status" value="1"/>
</dbReference>
<keyword evidence="11" id="KW-0408">Iron</keyword>
<dbReference type="SMART" id="SM00491">
    <property type="entry name" value="HELICc2"/>
    <property type="match status" value="1"/>
</dbReference>
<dbReference type="InterPro" id="IPR027417">
    <property type="entry name" value="P-loop_NTPase"/>
</dbReference>
<keyword evidence="9 20" id="KW-0347">Helicase</keyword>
<keyword evidence="5" id="KW-0479">Metal-binding</keyword>
<dbReference type="InterPro" id="IPR010614">
    <property type="entry name" value="RAD3-like_helicase_DEAD"/>
</dbReference>
<evidence type="ECO:0000256" key="11">
    <source>
        <dbReference type="ARBA" id="ARBA00023004"/>
    </source>
</evidence>
<comment type="caution">
    <text evidence="20">The sequence shown here is derived from an EMBL/GenBank/DDBJ whole genome shotgun (WGS) entry which is preliminary data.</text>
</comment>
<dbReference type="CDD" id="cd18788">
    <property type="entry name" value="SF2_C_XPD"/>
    <property type="match status" value="1"/>
</dbReference>
<evidence type="ECO:0000256" key="3">
    <source>
        <dbReference type="ARBA" id="ARBA00009146"/>
    </source>
</evidence>
<dbReference type="FunFam" id="3.40.50.300:FF:000128">
    <property type="entry name" value="Putative DNA repair helicase RAD3"/>
    <property type="match status" value="1"/>
</dbReference>
<evidence type="ECO:0000256" key="13">
    <source>
        <dbReference type="ARBA" id="ARBA00023125"/>
    </source>
</evidence>
<dbReference type="RefSeq" id="XP_017992666.1">
    <property type="nucleotide sequence ID" value="XM_018135253.1"/>
</dbReference>
<comment type="cofactor">
    <cofactor evidence="1">
        <name>[4Fe-4S] cluster</name>
        <dbReference type="ChEBI" id="CHEBI:49883"/>
    </cofactor>
</comment>
<evidence type="ECO:0000313" key="20">
    <source>
        <dbReference type="EMBL" id="KOS15034.1"/>
    </source>
</evidence>
<accession>A0A0M8MVA6</accession>
<gene>
    <name evidence="20" type="ORF">Malapachy_0739</name>
</gene>
<protein>
    <recommendedName>
        <fullName evidence="17">DNA 5'-3' helicase</fullName>
        <ecNumber evidence="17">5.6.2.3</ecNumber>
    </recommendedName>
</protein>